<keyword evidence="4" id="KW-0238">DNA-binding</keyword>
<proteinExistence type="predicted"/>
<dbReference type="InterPro" id="IPR001138">
    <property type="entry name" value="Zn2Cys6_DnaBD"/>
</dbReference>
<dbReference type="Pfam" id="PF04082">
    <property type="entry name" value="Fungal_trans"/>
    <property type="match status" value="1"/>
</dbReference>
<dbReference type="SMART" id="SM00906">
    <property type="entry name" value="Fungal_trans"/>
    <property type="match status" value="1"/>
</dbReference>
<dbReference type="SUPFAM" id="SSF57701">
    <property type="entry name" value="Zn2/Cys6 DNA-binding domain"/>
    <property type="match status" value="1"/>
</dbReference>
<evidence type="ECO:0000256" key="4">
    <source>
        <dbReference type="ARBA" id="ARBA00023125"/>
    </source>
</evidence>
<dbReference type="InterPro" id="IPR007219">
    <property type="entry name" value="XnlR_reg_dom"/>
</dbReference>
<keyword evidence="3" id="KW-0805">Transcription regulation</keyword>
<dbReference type="CDD" id="cd12148">
    <property type="entry name" value="fungal_TF_MHR"/>
    <property type="match status" value="1"/>
</dbReference>
<keyword evidence="2" id="KW-0479">Metal-binding</keyword>
<reference evidence="9 10" key="1">
    <citation type="submission" date="2024-06" db="EMBL/GenBank/DDBJ databases">
        <title>Complete genome of Phlyctema vagabunda strain 19-DSS-EL-015.</title>
        <authorList>
            <person name="Fiorenzani C."/>
        </authorList>
    </citation>
    <scope>NUCLEOTIDE SEQUENCE [LARGE SCALE GENOMIC DNA]</scope>
    <source>
        <strain evidence="9 10">19-DSS-EL-015</strain>
    </source>
</reference>
<keyword evidence="10" id="KW-1185">Reference proteome</keyword>
<dbReference type="PANTHER" id="PTHR47540">
    <property type="entry name" value="THIAMINE REPRESSIBLE GENES REGULATORY PROTEIN THI5"/>
    <property type="match status" value="1"/>
</dbReference>
<evidence type="ECO:0000313" key="10">
    <source>
        <dbReference type="Proteomes" id="UP001629113"/>
    </source>
</evidence>
<dbReference type="PROSITE" id="PS50048">
    <property type="entry name" value="ZN2_CY6_FUNGAL_2"/>
    <property type="match status" value="1"/>
</dbReference>
<evidence type="ECO:0000256" key="2">
    <source>
        <dbReference type="ARBA" id="ARBA00022723"/>
    </source>
</evidence>
<comment type="caution">
    <text evidence="9">The sequence shown here is derived from an EMBL/GenBank/DDBJ whole genome shotgun (WGS) entry which is preliminary data.</text>
</comment>
<dbReference type="EMBL" id="JBFCZG010000011">
    <property type="protein sequence ID" value="KAL3417413.1"/>
    <property type="molecule type" value="Genomic_DNA"/>
</dbReference>
<evidence type="ECO:0000256" key="7">
    <source>
        <dbReference type="SAM" id="MobiDB-lite"/>
    </source>
</evidence>
<feature type="region of interest" description="Disordered" evidence="7">
    <location>
        <begin position="1"/>
        <end position="34"/>
    </location>
</feature>
<dbReference type="InterPro" id="IPR036864">
    <property type="entry name" value="Zn2-C6_fun-type_DNA-bd_sf"/>
</dbReference>
<dbReference type="Gene3D" id="4.10.240.10">
    <property type="entry name" value="Zn(2)-C6 fungal-type DNA-binding domain"/>
    <property type="match status" value="1"/>
</dbReference>
<dbReference type="Pfam" id="PF00172">
    <property type="entry name" value="Zn_clus"/>
    <property type="match status" value="1"/>
</dbReference>
<protein>
    <submittedName>
        <fullName evidence="9">Fungal specific transcription factor domain-containing protein</fullName>
    </submittedName>
</protein>
<comment type="subcellular location">
    <subcellularLocation>
        <location evidence="1">Nucleus</location>
    </subcellularLocation>
</comment>
<evidence type="ECO:0000313" key="9">
    <source>
        <dbReference type="EMBL" id="KAL3417413.1"/>
    </source>
</evidence>
<keyword evidence="6" id="KW-0539">Nucleus</keyword>
<organism evidence="9 10">
    <name type="scientific">Phlyctema vagabunda</name>
    <dbReference type="NCBI Taxonomy" id="108571"/>
    <lineage>
        <taxon>Eukaryota</taxon>
        <taxon>Fungi</taxon>
        <taxon>Dikarya</taxon>
        <taxon>Ascomycota</taxon>
        <taxon>Pezizomycotina</taxon>
        <taxon>Leotiomycetes</taxon>
        <taxon>Helotiales</taxon>
        <taxon>Dermateaceae</taxon>
        <taxon>Phlyctema</taxon>
    </lineage>
</organism>
<evidence type="ECO:0000256" key="6">
    <source>
        <dbReference type="ARBA" id="ARBA00023242"/>
    </source>
</evidence>
<keyword evidence="5" id="KW-0804">Transcription</keyword>
<evidence type="ECO:0000256" key="3">
    <source>
        <dbReference type="ARBA" id="ARBA00023015"/>
    </source>
</evidence>
<dbReference type="PROSITE" id="PS00463">
    <property type="entry name" value="ZN2_CY6_FUNGAL_1"/>
    <property type="match status" value="1"/>
</dbReference>
<dbReference type="PANTHER" id="PTHR47540:SF6">
    <property type="entry name" value="ZN(II)2CYS6 TRANSCRIPTION FACTOR (EUROFUNG)"/>
    <property type="match status" value="1"/>
</dbReference>
<evidence type="ECO:0000256" key="5">
    <source>
        <dbReference type="ARBA" id="ARBA00023163"/>
    </source>
</evidence>
<sequence>MSESGPSIRRRPADDSNENAATTESPPAKRPRKHFSACQRCHARKIKCSGEKPCTGCIALKQAETCIYAPRDRKVTVSENYLQQVLAENEQLKQSTTSTGRSSPVNGNPSPSQAEQSSDPDADVRNPLIEDRAWFVPCTSSSPPVYIGEAACTAFATRLRQSLDQSATTHRPRTSYVKDDEIILASKRDVSWPTRMQAQLLVKIALAHVGRSYHLTLVKSTLKRLDQVYQESNFNDPMFTCKFFALFGLGEVYSNRTPKHPEDVVHGLRYFLKASSLVQIFPERATIDHIENMVLLAFFSYTMNRRNSAHHWMSSALRLSLTLGLHHNISDAIIADPVARQHRIRTWWTIYICDRMWGSKMGHPVAIQDDDISVDKPSEGNLRAADREEFSPSSEYVNASIKLARISGSIVSNIYSRRKNGPPFVQSVQTILRDLKIWVASLPEGLKLDQKGIGTGRPRNIVSLHLAFNQSVILATRPVLLHVFKQSAQNPDAEIGTPNGIVSPMTAVLGEACLHAARHSNSMLTQCWIEGSLTLFGFLDAQYLFSSALILAISIMSGGTKSDIDGFETTIQMLHGLKRSGNLSATDFADHLDEVKKEMDQYRALHNLARGMNSAGIHTPAGMNQEPNSGFGSVAELLTTEMALLEQPMQDFLAQPDMSGAFPNPMESIDDLSLLYSWPLDWNVNQQLLQ</sequence>
<dbReference type="Proteomes" id="UP001629113">
    <property type="component" value="Unassembled WGS sequence"/>
</dbReference>
<dbReference type="SMART" id="SM00066">
    <property type="entry name" value="GAL4"/>
    <property type="match status" value="1"/>
</dbReference>
<feature type="region of interest" description="Disordered" evidence="7">
    <location>
        <begin position="91"/>
        <end position="124"/>
    </location>
</feature>
<dbReference type="CDD" id="cd00067">
    <property type="entry name" value="GAL4"/>
    <property type="match status" value="1"/>
</dbReference>
<evidence type="ECO:0000259" key="8">
    <source>
        <dbReference type="PROSITE" id="PS50048"/>
    </source>
</evidence>
<name>A0ABR4P275_9HELO</name>
<evidence type="ECO:0000256" key="1">
    <source>
        <dbReference type="ARBA" id="ARBA00004123"/>
    </source>
</evidence>
<dbReference type="InterPro" id="IPR051711">
    <property type="entry name" value="Stress_Response_Reg"/>
</dbReference>
<accession>A0ABR4P275</accession>
<feature type="domain" description="Zn(2)-C6 fungal-type" evidence="8">
    <location>
        <begin position="37"/>
        <end position="68"/>
    </location>
</feature>
<gene>
    <name evidence="9" type="ORF">PVAG01_11413</name>
</gene>
<feature type="compositionally biased region" description="Polar residues" evidence="7">
    <location>
        <begin position="92"/>
        <end position="119"/>
    </location>
</feature>